<sequence length="202" mass="21961">MSGSGWLGVRLRPVVEADLAMFRRFLTEPGLIGPDWAGFRDAGEPARRFAADGYLGADDGRLTVEVDRGRPGREPDDASDDQPADAGGTGDGGRVAAGFVSFLAGSYGGSARHWEIGIALLPEWRGRGVGWRAQAMLCDYLFSHTPVQRVQAGTQPENVAEQAALTRAGFQFEGVVRACEFRAGQWRDGYLYSRLRDDPSPW</sequence>
<keyword evidence="3" id="KW-0808">Transferase</keyword>
<dbReference type="Proteomes" id="UP000198906">
    <property type="component" value="Unassembled WGS sequence"/>
</dbReference>
<dbReference type="Pfam" id="PF13302">
    <property type="entry name" value="Acetyltransf_3"/>
    <property type="match status" value="1"/>
</dbReference>
<dbReference type="Gene3D" id="3.40.630.30">
    <property type="match status" value="1"/>
</dbReference>
<dbReference type="InterPro" id="IPR000182">
    <property type="entry name" value="GNAT_dom"/>
</dbReference>
<name>A0A1C6SGX8_9ACTN</name>
<evidence type="ECO:0000313" key="4">
    <source>
        <dbReference type="Proteomes" id="UP000198906"/>
    </source>
</evidence>
<dbReference type="GO" id="GO:1990189">
    <property type="term" value="F:protein N-terminal-serine acetyltransferase activity"/>
    <property type="evidence" value="ECO:0007669"/>
    <property type="project" value="TreeGrafter"/>
</dbReference>
<dbReference type="PANTHER" id="PTHR43441">
    <property type="entry name" value="RIBOSOMAL-PROTEIN-SERINE ACETYLTRANSFERASE"/>
    <property type="match status" value="1"/>
</dbReference>
<feature type="compositionally biased region" description="Basic and acidic residues" evidence="1">
    <location>
        <begin position="66"/>
        <end position="76"/>
    </location>
</feature>
<evidence type="ECO:0000259" key="2">
    <source>
        <dbReference type="PROSITE" id="PS51186"/>
    </source>
</evidence>
<evidence type="ECO:0000256" key="1">
    <source>
        <dbReference type="SAM" id="MobiDB-lite"/>
    </source>
</evidence>
<gene>
    <name evidence="3" type="ORF">GA0074694_5198</name>
</gene>
<dbReference type="EMBL" id="FMHU01000002">
    <property type="protein sequence ID" value="SCL28744.1"/>
    <property type="molecule type" value="Genomic_DNA"/>
</dbReference>
<dbReference type="GO" id="GO:0005737">
    <property type="term" value="C:cytoplasm"/>
    <property type="evidence" value="ECO:0007669"/>
    <property type="project" value="TreeGrafter"/>
</dbReference>
<reference evidence="4" key="1">
    <citation type="submission" date="2016-06" db="EMBL/GenBank/DDBJ databases">
        <authorList>
            <person name="Varghese N."/>
        </authorList>
    </citation>
    <scope>NUCLEOTIDE SEQUENCE [LARGE SCALE GENOMIC DNA]</scope>
    <source>
        <strain evidence="4">DSM 46123</strain>
    </source>
</reference>
<keyword evidence="4" id="KW-1185">Reference proteome</keyword>
<accession>A0A1C6SGX8</accession>
<dbReference type="AlphaFoldDB" id="A0A1C6SGX8"/>
<protein>
    <submittedName>
        <fullName evidence="3">Acetyltransferase (GNAT) domain-containing protein</fullName>
    </submittedName>
</protein>
<dbReference type="PROSITE" id="PS51186">
    <property type="entry name" value="GNAT"/>
    <property type="match status" value="1"/>
</dbReference>
<proteinExistence type="predicted"/>
<dbReference type="SUPFAM" id="SSF55729">
    <property type="entry name" value="Acyl-CoA N-acyltransferases (Nat)"/>
    <property type="match status" value="1"/>
</dbReference>
<dbReference type="GO" id="GO:0008999">
    <property type="term" value="F:protein-N-terminal-alanine acetyltransferase activity"/>
    <property type="evidence" value="ECO:0007669"/>
    <property type="project" value="TreeGrafter"/>
</dbReference>
<evidence type="ECO:0000313" key="3">
    <source>
        <dbReference type="EMBL" id="SCL28744.1"/>
    </source>
</evidence>
<dbReference type="InterPro" id="IPR051908">
    <property type="entry name" value="Ribosomal_N-acetyltransferase"/>
</dbReference>
<feature type="region of interest" description="Disordered" evidence="1">
    <location>
        <begin position="66"/>
        <end position="90"/>
    </location>
</feature>
<feature type="domain" description="N-acetyltransferase" evidence="2">
    <location>
        <begin position="9"/>
        <end position="197"/>
    </location>
</feature>
<dbReference type="STRING" id="47866.GA0074694_5198"/>
<dbReference type="RefSeq" id="WP_245714905.1">
    <property type="nucleotide sequence ID" value="NZ_FMHU01000002.1"/>
</dbReference>
<organism evidence="3 4">
    <name type="scientific">Micromonospora inyonensis</name>
    <dbReference type="NCBI Taxonomy" id="47866"/>
    <lineage>
        <taxon>Bacteria</taxon>
        <taxon>Bacillati</taxon>
        <taxon>Actinomycetota</taxon>
        <taxon>Actinomycetes</taxon>
        <taxon>Micromonosporales</taxon>
        <taxon>Micromonosporaceae</taxon>
        <taxon>Micromonospora</taxon>
    </lineage>
</organism>
<dbReference type="PANTHER" id="PTHR43441:SF2">
    <property type="entry name" value="FAMILY ACETYLTRANSFERASE, PUTATIVE (AFU_ORTHOLOGUE AFUA_7G00850)-RELATED"/>
    <property type="match status" value="1"/>
</dbReference>
<dbReference type="InterPro" id="IPR016181">
    <property type="entry name" value="Acyl_CoA_acyltransferase"/>
</dbReference>